<dbReference type="InterPro" id="IPR043824">
    <property type="entry name" value="DUF5801"/>
</dbReference>
<dbReference type="Gene3D" id="2.40.30.290">
    <property type="match status" value="1"/>
</dbReference>
<feature type="domain" description="DUF5801" evidence="1">
    <location>
        <begin position="1"/>
        <end position="98"/>
    </location>
</feature>
<accession>A0ABT2IBB1</accession>
<sequence>YGTDGAGSVGYSLVLTGSNVGSGLYTLGVGGAMGNEIVLNQSGNTVTGSYGGTTYFTISIDQTTGVVTFAQSNNIWHGSTASDDDSEGLTLANAADLKVVQT</sequence>
<evidence type="ECO:0000259" key="1">
    <source>
        <dbReference type="Pfam" id="PF19116"/>
    </source>
</evidence>
<proteinExistence type="predicted"/>
<dbReference type="Proteomes" id="UP001165583">
    <property type="component" value="Unassembled WGS sequence"/>
</dbReference>
<feature type="non-terminal residue" evidence="2">
    <location>
        <position position="1"/>
    </location>
</feature>
<dbReference type="Pfam" id="PF19116">
    <property type="entry name" value="DUF5801"/>
    <property type="match status" value="1"/>
</dbReference>
<keyword evidence="3" id="KW-1185">Reference proteome</keyword>
<organism evidence="2 3">
    <name type="scientific">Novosphingobium mangrovi</name>
    <name type="common">ex Huang et al. 2023</name>
    <dbReference type="NCBI Taxonomy" id="2976432"/>
    <lineage>
        <taxon>Bacteria</taxon>
        <taxon>Pseudomonadati</taxon>
        <taxon>Pseudomonadota</taxon>
        <taxon>Alphaproteobacteria</taxon>
        <taxon>Sphingomonadales</taxon>
        <taxon>Sphingomonadaceae</taxon>
        <taxon>Novosphingobium</taxon>
    </lineage>
</organism>
<evidence type="ECO:0000313" key="2">
    <source>
        <dbReference type="EMBL" id="MCT2402113.1"/>
    </source>
</evidence>
<gene>
    <name evidence="2" type="ORF">NZK81_21540</name>
</gene>
<protein>
    <submittedName>
        <fullName evidence="2">DUF5801 domain-containing protein</fullName>
    </submittedName>
</protein>
<name>A0ABT2IBB1_9SPHN</name>
<feature type="non-terminal residue" evidence="2">
    <location>
        <position position="102"/>
    </location>
</feature>
<evidence type="ECO:0000313" key="3">
    <source>
        <dbReference type="Proteomes" id="UP001165583"/>
    </source>
</evidence>
<comment type="caution">
    <text evidence="2">The sequence shown here is derived from an EMBL/GenBank/DDBJ whole genome shotgun (WGS) entry which is preliminary data.</text>
</comment>
<dbReference type="EMBL" id="JANZXA010000077">
    <property type="protein sequence ID" value="MCT2402113.1"/>
    <property type="molecule type" value="Genomic_DNA"/>
</dbReference>
<reference evidence="2" key="1">
    <citation type="submission" date="2022-09" db="EMBL/GenBank/DDBJ databases">
        <title>Novosphingobium sp. Nov., a polycyclic aromatic hydrocarbon-degrading bacterium isolated form mangrove sediments in HongKong.</title>
        <authorList>
            <person name="Hu Z."/>
        </authorList>
    </citation>
    <scope>NUCLEOTIDE SEQUENCE</scope>
    <source>
        <strain evidence="2">HK4-1</strain>
    </source>
</reference>
<dbReference type="RefSeq" id="WP_260048002.1">
    <property type="nucleotide sequence ID" value="NZ_JANZXA010000077.1"/>
</dbReference>